<keyword evidence="12" id="KW-1185">Reference proteome</keyword>
<dbReference type="Proteomes" id="UP000182771">
    <property type="component" value="Unassembled WGS sequence"/>
</dbReference>
<dbReference type="PANTHER" id="PTHR30633">
    <property type="entry name" value="CYTOCHROME C-552 RESPIRATORY NITRITE REDUCTASE"/>
    <property type="match status" value="1"/>
</dbReference>
<evidence type="ECO:0000256" key="2">
    <source>
        <dbReference type="ARBA" id="ARBA00009288"/>
    </source>
</evidence>
<dbReference type="InterPro" id="IPR036280">
    <property type="entry name" value="Multihaem_cyt_sf"/>
</dbReference>
<dbReference type="SUPFAM" id="SSF48695">
    <property type="entry name" value="Multiheme cytochromes"/>
    <property type="match status" value="1"/>
</dbReference>
<dbReference type="InterPro" id="IPR003321">
    <property type="entry name" value="Cyt_c552"/>
</dbReference>
<dbReference type="AlphaFoldDB" id="A0A1H2Z694"/>
<keyword evidence="4" id="KW-0349">Heme</keyword>
<evidence type="ECO:0000256" key="3">
    <source>
        <dbReference type="ARBA" id="ARBA00011887"/>
    </source>
</evidence>
<dbReference type="RefSeq" id="WP_016419315.1">
    <property type="nucleotide sequence ID" value="NZ_FNND01000009.1"/>
</dbReference>
<evidence type="ECO:0000313" key="11">
    <source>
        <dbReference type="EMBL" id="SDX12861.1"/>
    </source>
</evidence>
<dbReference type="PIRSF" id="PIRSF000243">
    <property type="entry name" value="Cyt_c552"/>
    <property type="match status" value="1"/>
</dbReference>
<organism evidence="11 12">
    <name type="scientific">Capnocytophaga granulosa</name>
    <dbReference type="NCBI Taxonomy" id="45242"/>
    <lineage>
        <taxon>Bacteria</taxon>
        <taxon>Pseudomonadati</taxon>
        <taxon>Bacteroidota</taxon>
        <taxon>Flavobacteriia</taxon>
        <taxon>Flavobacteriales</taxon>
        <taxon>Flavobacteriaceae</taxon>
        <taxon>Capnocytophaga</taxon>
    </lineage>
</organism>
<comment type="subcellular location">
    <subcellularLocation>
        <location evidence="1">Cell envelope</location>
    </subcellularLocation>
</comment>
<evidence type="ECO:0000256" key="10">
    <source>
        <dbReference type="ARBA" id="ARBA00049131"/>
    </source>
</evidence>
<keyword evidence="9" id="KW-0408">Iron</keyword>
<gene>
    <name evidence="11" type="ORF">SAMN05444420_10925</name>
</gene>
<protein>
    <recommendedName>
        <fullName evidence="3">nitrite reductase (cytochrome; ammonia-forming)</fullName>
        <ecNumber evidence="3">1.7.2.2</ecNumber>
    </recommendedName>
</protein>
<dbReference type="Pfam" id="PF02335">
    <property type="entry name" value="Cytochrom_C552"/>
    <property type="match status" value="1"/>
</dbReference>
<name>A0A1H2Z694_9FLAO</name>
<comment type="similarity">
    <text evidence="2">Belongs to the cytochrome c-552 family.</text>
</comment>
<dbReference type="NCBIfam" id="NF008339">
    <property type="entry name" value="PRK11125.1"/>
    <property type="match status" value="1"/>
</dbReference>
<dbReference type="PANTHER" id="PTHR30633:SF0">
    <property type="entry name" value="CYTOCHROME C-552"/>
    <property type="match status" value="1"/>
</dbReference>
<dbReference type="Gene3D" id="1.20.140.10">
    <property type="entry name" value="Butyryl-CoA Dehydrogenase, subunit A, domain 3"/>
    <property type="match status" value="1"/>
</dbReference>
<evidence type="ECO:0000256" key="6">
    <source>
        <dbReference type="ARBA" id="ARBA00022729"/>
    </source>
</evidence>
<dbReference type="GO" id="GO:0019645">
    <property type="term" value="P:anaerobic electron transport chain"/>
    <property type="evidence" value="ECO:0007669"/>
    <property type="project" value="TreeGrafter"/>
</dbReference>
<evidence type="ECO:0000256" key="5">
    <source>
        <dbReference type="ARBA" id="ARBA00022723"/>
    </source>
</evidence>
<dbReference type="Gene3D" id="1.10.1130.10">
    <property type="entry name" value="Flavocytochrome C3, Chain A"/>
    <property type="match status" value="1"/>
</dbReference>
<keyword evidence="5" id="KW-0479">Metal-binding</keyword>
<dbReference type="GeneID" id="85018144"/>
<dbReference type="GO" id="GO:0020037">
    <property type="term" value="F:heme binding"/>
    <property type="evidence" value="ECO:0007669"/>
    <property type="project" value="TreeGrafter"/>
</dbReference>
<dbReference type="GO" id="GO:0030288">
    <property type="term" value="C:outer membrane-bounded periplasmic space"/>
    <property type="evidence" value="ECO:0007669"/>
    <property type="project" value="TreeGrafter"/>
</dbReference>
<sequence>MKKKNWLLVGILAIVTFLLGLLANSIMNRSHEAEFIAKGGNNLEDQECRNELYKPFYPRQYDSWEATADTTFRSKYMSSRADDMLAQRPEMVILWAGYAFSKDYTSPRGHMYTIEDVTRTLRTGAPSETTHSPQPGTCWTCKSPDVPRLMKKVGLEEYYSAPWDKWGSEIVNPIGCATCHNTKTMKLEVHQPALAEAFARQGKDINKATHQEMRSLVCAQCHVEYYFKGDKKYLTFPWDEGMTVEKMEEYYDKEGWTDYVHKLSRAPIIKAQHPDYELSQLGIHGQRGVSCADCHMPYKTDGAVKFTDHQISSPLRNISASCQTCHRQSEEDLRKNVYDRQDAVYGMRMKLEKELAKVHFKAKFLWDNGATEEQMKPTLALIRKSQWRWDMVHSSHGAAFHAPIESERLLSDGLIYALEAEKNLDVLKEKLHIAAEFVMPDISTKAKAQKEIGLDIPKEEAAKKEFLKTIVPKWLEEARKEGRLVTQK</sequence>
<evidence type="ECO:0000256" key="8">
    <source>
        <dbReference type="ARBA" id="ARBA00023002"/>
    </source>
</evidence>
<dbReference type="EMBL" id="FNND01000009">
    <property type="protein sequence ID" value="SDX12861.1"/>
    <property type="molecule type" value="Genomic_DNA"/>
</dbReference>
<proteinExistence type="inferred from homology"/>
<dbReference type="CDD" id="cd00548">
    <property type="entry name" value="NrfA-like"/>
    <property type="match status" value="1"/>
</dbReference>
<dbReference type="GO" id="GO:0042279">
    <property type="term" value="F:nitrite reductase (cytochrome, ammonia-forming) activity"/>
    <property type="evidence" value="ECO:0007669"/>
    <property type="project" value="UniProtKB-EC"/>
</dbReference>
<evidence type="ECO:0000256" key="4">
    <source>
        <dbReference type="ARBA" id="ARBA00022617"/>
    </source>
</evidence>
<evidence type="ECO:0000313" key="12">
    <source>
        <dbReference type="Proteomes" id="UP000182771"/>
    </source>
</evidence>
<keyword evidence="8" id="KW-0560">Oxidoreductase</keyword>
<evidence type="ECO:0000256" key="9">
    <source>
        <dbReference type="ARBA" id="ARBA00023004"/>
    </source>
</evidence>
<keyword evidence="7" id="KW-0106">Calcium</keyword>
<comment type="caution">
    <text evidence="11">The sequence shown here is derived from an EMBL/GenBank/DDBJ whole genome shotgun (WGS) entry which is preliminary data.</text>
</comment>
<keyword evidence="6" id="KW-0732">Signal</keyword>
<dbReference type="GO" id="GO:0046872">
    <property type="term" value="F:metal ion binding"/>
    <property type="evidence" value="ECO:0007669"/>
    <property type="project" value="UniProtKB-KW"/>
</dbReference>
<evidence type="ECO:0000256" key="7">
    <source>
        <dbReference type="ARBA" id="ARBA00022837"/>
    </source>
</evidence>
<reference evidence="11 12" key="1">
    <citation type="submission" date="2016-10" db="EMBL/GenBank/DDBJ databases">
        <authorList>
            <person name="Varghese N."/>
            <person name="Submissions S."/>
        </authorList>
    </citation>
    <scope>NUCLEOTIDE SEQUENCE [LARGE SCALE GENOMIC DNA]</scope>
    <source>
        <strain evidence="11 12">DSM 11449</strain>
    </source>
</reference>
<evidence type="ECO:0000256" key="1">
    <source>
        <dbReference type="ARBA" id="ARBA00004196"/>
    </source>
</evidence>
<dbReference type="EC" id="1.7.2.2" evidence="3"/>
<accession>A0A1H2Z694</accession>
<comment type="catalytic activity">
    <reaction evidence="10">
        <text>6 Fe(III)-[cytochrome c] + NH4(+) + 2 H2O = 6 Fe(II)-[cytochrome c] + nitrite + 8 H(+)</text>
        <dbReference type="Rhea" id="RHEA:13089"/>
        <dbReference type="Rhea" id="RHEA-COMP:10350"/>
        <dbReference type="Rhea" id="RHEA-COMP:14399"/>
        <dbReference type="ChEBI" id="CHEBI:15377"/>
        <dbReference type="ChEBI" id="CHEBI:15378"/>
        <dbReference type="ChEBI" id="CHEBI:16301"/>
        <dbReference type="ChEBI" id="CHEBI:28938"/>
        <dbReference type="ChEBI" id="CHEBI:29033"/>
        <dbReference type="ChEBI" id="CHEBI:29034"/>
        <dbReference type="EC" id="1.7.2.2"/>
    </reaction>
</comment>
<dbReference type="OrthoDB" id="9780421at2"/>